<comment type="caution">
    <text evidence="8">The sequence shown here is derived from an EMBL/GenBank/DDBJ whole genome shotgun (WGS) entry which is preliminary data.</text>
</comment>
<keyword evidence="2 5" id="KW-0808">Transferase</keyword>
<evidence type="ECO:0000256" key="5">
    <source>
        <dbReference type="HAMAP-Rule" id="MF_02126"/>
    </source>
</evidence>
<dbReference type="InterPro" id="IPR050320">
    <property type="entry name" value="N5-glutamine_MTase"/>
</dbReference>
<dbReference type="InterPro" id="IPR040758">
    <property type="entry name" value="PrmC_N"/>
</dbReference>
<evidence type="ECO:0000259" key="7">
    <source>
        <dbReference type="Pfam" id="PF17827"/>
    </source>
</evidence>
<reference evidence="8" key="1">
    <citation type="submission" date="2020-08" db="EMBL/GenBank/DDBJ databases">
        <authorList>
            <person name="Cejkova D."/>
            <person name="Kubasova T."/>
            <person name="Jahodarova E."/>
            <person name="Rychlik I."/>
        </authorList>
    </citation>
    <scope>NUCLEOTIDE SEQUENCE</scope>
    <source>
        <strain evidence="8">An824</strain>
    </source>
</reference>
<dbReference type="GO" id="GO:0003676">
    <property type="term" value="F:nucleic acid binding"/>
    <property type="evidence" value="ECO:0007669"/>
    <property type="project" value="InterPro"/>
</dbReference>
<evidence type="ECO:0000256" key="2">
    <source>
        <dbReference type="ARBA" id="ARBA00022679"/>
    </source>
</evidence>
<feature type="binding site" evidence="5">
    <location>
        <begin position="117"/>
        <end position="121"/>
    </location>
    <ligand>
        <name>S-adenosyl-L-methionine</name>
        <dbReference type="ChEBI" id="CHEBI:59789"/>
    </ligand>
</feature>
<comment type="catalytic activity">
    <reaction evidence="4 5">
        <text>L-glutaminyl-[peptide chain release factor] + S-adenosyl-L-methionine = N(5)-methyl-L-glutaminyl-[peptide chain release factor] + S-adenosyl-L-homocysteine + H(+)</text>
        <dbReference type="Rhea" id="RHEA:42896"/>
        <dbReference type="Rhea" id="RHEA-COMP:10271"/>
        <dbReference type="Rhea" id="RHEA-COMP:10272"/>
        <dbReference type="ChEBI" id="CHEBI:15378"/>
        <dbReference type="ChEBI" id="CHEBI:30011"/>
        <dbReference type="ChEBI" id="CHEBI:57856"/>
        <dbReference type="ChEBI" id="CHEBI:59789"/>
        <dbReference type="ChEBI" id="CHEBI:61891"/>
        <dbReference type="EC" id="2.1.1.297"/>
    </reaction>
</comment>
<dbReference type="InterPro" id="IPR007848">
    <property type="entry name" value="Small_mtfrase_dom"/>
</dbReference>
<evidence type="ECO:0000313" key="8">
    <source>
        <dbReference type="EMBL" id="MBM6674875.1"/>
    </source>
</evidence>
<dbReference type="Proteomes" id="UP000706891">
    <property type="component" value="Unassembled WGS sequence"/>
</dbReference>
<evidence type="ECO:0000256" key="3">
    <source>
        <dbReference type="ARBA" id="ARBA00022691"/>
    </source>
</evidence>
<accession>A0A939B8H6</accession>
<dbReference type="Gene3D" id="1.10.8.10">
    <property type="entry name" value="DNA helicase RuvA subunit, C-terminal domain"/>
    <property type="match status" value="1"/>
</dbReference>
<feature type="domain" description="Release factor glutamine methyltransferase N-terminal" evidence="7">
    <location>
        <begin position="15"/>
        <end position="72"/>
    </location>
</feature>
<comment type="caution">
    <text evidence="5">Lacks conserved residue(s) required for the propagation of feature annotation.</text>
</comment>
<feature type="binding site" evidence="5">
    <location>
        <position position="140"/>
    </location>
    <ligand>
        <name>S-adenosyl-L-methionine</name>
        <dbReference type="ChEBI" id="CHEBI:59789"/>
    </ligand>
</feature>
<evidence type="ECO:0000256" key="1">
    <source>
        <dbReference type="ARBA" id="ARBA00022603"/>
    </source>
</evidence>
<dbReference type="SUPFAM" id="SSF53335">
    <property type="entry name" value="S-adenosyl-L-methionine-dependent methyltransferases"/>
    <property type="match status" value="1"/>
</dbReference>
<dbReference type="GO" id="GO:0032259">
    <property type="term" value="P:methylation"/>
    <property type="evidence" value="ECO:0007669"/>
    <property type="project" value="UniProtKB-KW"/>
</dbReference>
<evidence type="ECO:0000313" key="9">
    <source>
        <dbReference type="Proteomes" id="UP000706891"/>
    </source>
</evidence>
<dbReference type="GO" id="GO:0102559">
    <property type="term" value="F:peptide chain release factor N(5)-glutamine methyltransferase activity"/>
    <property type="evidence" value="ECO:0007669"/>
    <property type="project" value="UniProtKB-EC"/>
</dbReference>
<comment type="similarity">
    <text evidence="5">Belongs to the protein N5-glutamine methyltransferase family. PrmC subfamily.</text>
</comment>
<proteinExistence type="inferred from homology"/>
<organism evidence="8 9">
    <name type="scientific">Marseilla massiliensis</name>
    <dbReference type="NCBI Taxonomy" id="1841864"/>
    <lineage>
        <taxon>Bacteria</taxon>
        <taxon>Pseudomonadati</taxon>
        <taxon>Bacteroidota</taxon>
        <taxon>Bacteroidia</taxon>
        <taxon>Bacteroidales</taxon>
        <taxon>Prevotellaceae</taxon>
        <taxon>Marseilla</taxon>
    </lineage>
</organism>
<feature type="binding site" evidence="5">
    <location>
        <begin position="183"/>
        <end position="186"/>
    </location>
    <ligand>
        <name>substrate</name>
    </ligand>
</feature>
<dbReference type="Gene3D" id="3.40.50.150">
    <property type="entry name" value="Vaccinia Virus protein VP39"/>
    <property type="match status" value="1"/>
</dbReference>
<name>A0A939B8H6_9BACT</name>
<comment type="function">
    <text evidence="5">Methylates the class 1 translation termination release factors RF1/PrfA and RF2/PrfB on the glutamine residue of the universally conserved GGQ motif.</text>
</comment>
<evidence type="ECO:0000256" key="4">
    <source>
        <dbReference type="ARBA" id="ARBA00048391"/>
    </source>
</evidence>
<dbReference type="PANTHER" id="PTHR18895:SF74">
    <property type="entry name" value="MTRF1L RELEASE FACTOR GLUTAMINE METHYLTRANSFERASE"/>
    <property type="match status" value="1"/>
</dbReference>
<dbReference type="Pfam" id="PF05175">
    <property type="entry name" value="MTS"/>
    <property type="match status" value="1"/>
</dbReference>
<evidence type="ECO:0000259" key="6">
    <source>
        <dbReference type="Pfam" id="PF05175"/>
    </source>
</evidence>
<dbReference type="AlphaFoldDB" id="A0A939B8H6"/>
<dbReference type="NCBIfam" id="TIGR00536">
    <property type="entry name" value="hemK_fam"/>
    <property type="match status" value="1"/>
</dbReference>
<feature type="domain" description="Methyltransferase small" evidence="6">
    <location>
        <begin position="109"/>
        <end position="191"/>
    </location>
</feature>
<protein>
    <recommendedName>
        <fullName evidence="5">Release factor glutamine methyltransferase</fullName>
        <shortName evidence="5">RF MTase</shortName>
        <ecNumber evidence="5">2.1.1.297</ecNumber>
    </recommendedName>
    <alternativeName>
        <fullName evidence="5">N5-glutamine methyltransferase PrmC</fullName>
    </alternativeName>
    <alternativeName>
        <fullName evidence="5">Protein-(glutamine-N5) MTase PrmC</fullName>
    </alternativeName>
    <alternativeName>
        <fullName evidence="5">Protein-glutamine N-methyltransferase PrmC</fullName>
    </alternativeName>
</protein>
<reference evidence="8" key="2">
    <citation type="journal article" date="2021" name="Sci. Rep.">
        <title>The distribution of antibiotic resistance genes in chicken gut microbiota commensals.</title>
        <authorList>
            <person name="Juricova H."/>
            <person name="Matiasovicova J."/>
            <person name="Kubasova T."/>
            <person name="Cejkova D."/>
            <person name="Rychlik I."/>
        </authorList>
    </citation>
    <scope>NUCLEOTIDE SEQUENCE</scope>
    <source>
        <strain evidence="8">An824</strain>
    </source>
</reference>
<keyword evidence="1 5" id="KW-0489">Methyltransferase</keyword>
<dbReference type="HAMAP" id="MF_02126">
    <property type="entry name" value="RF_methyltr_PrmC"/>
    <property type="match status" value="1"/>
</dbReference>
<dbReference type="NCBIfam" id="TIGR03534">
    <property type="entry name" value="RF_mod_PrmC"/>
    <property type="match status" value="1"/>
</dbReference>
<keyword evidence="3 5" id="KW-0949">S-adenosyl-L-methionine</keyword>
<sequence>MTYRELRRMIEPVYGKDEARAVTDYVLEVYFGLSRADVMCGAVEEMTAVHEAELLRIFARLLDGEPVQYILGRAEFGPRWFNVRPGVLIPRPETEELCALIVAENKDKAPLKVLDIGTGSGCIAVTLALDMPQSSVTAWDIAPEALDTATENARRLGANITVERRDALHLEAQGETWDVIVSNPPYICNNEKKTMERNVLDHEPHSALFVPDDQPLLFYTAITRYAARTLSPDGTLYFELNPLYADQTADMARQTGFTDITIKEDMYGKRRIGKLRIKSREIKN</sequence>
<dbReference type="InterPro" id="IPR002052">
    <property type="entry name" value="DNA_methylase_N6_adenine_CS"/>
</dbReference>
<dbReference type="PROSITE" id="PS00092">
    <property type="entry name" value="N6_MTASE"/>
    <property type="match status" value="1"/>
</dbReference>
<keyword evidence="9" id="KW-1185">Reference proteome</keyword>
<dbReference type="InterPro" id="IPR029063">
    <property type="entry name" value="SAM-dependent_MTases_sf"/>
</dbReference>
<dbReference type="InterPro" id="IPR004556">
    <property type="entry name" value="HemK-like"/>
</dbReference>
<dbReference type="Pfam" id="PF17827">
    <property type="entry name" value="PrmC_N"/>
    <property type="match status" value="1"/>
</dbReference>
<dbReference type="CDD" id="cd02440">
    <property type="entry name" value="AdoMet_MTases"/>
    <property type="match status" value="1"/>
</dbReference>
<dbReference type="PANTHER" id="PTHR18895">
    <property type="entry name" value="HEMK METHYLTRANSFERASE"/>
    <property type="match status" value="1"/>
</dbReference>
<dbReference type="EMBL" id="JACJJG010000147">
    <property type="protein sequence ID" value="MBM6674875.1"/>
    <property type="molecule type" value="Genomic_DNA"/>
</dbReference>
<gene>
    <name evidence="5 8" type="primary">prmC</name>
    <name evidence="8" type="ORF">H6A34_13485</name>
</gene>
<dbReference type="InterPro" id="IPR019874">
    <property type="entry name" value="RF_methyltr_PrmC"/>
</dbReference>
<feature type="binding site" evidence="5">
    <location>
        <position position="183"/>
    </location>
    <ligand>
        <name>S-adenosyl-L-methionine</name>
        <dbReference type="ChEBI" id="CHEBI:59789"/>
    </ligand>
</feature>
<dbReference type="EC" id="2.1.1.297" evidence="5"/>